<dbReference type="AlphaFoldDB" id="A0A8C4KN96"/>
<reference evidence="1" key="2">
    <citation type="submission" date="2025-09" db="UniProtKB">
        <authorList>
            <consortium name="Ensembl"/>
        </authorList>
    </citation>
    <scope>IDENTIFICATION</scope>
</reference>
<evidence type="ECO:0000313" key="1">
    <source>
        <dbReference type="Ensembl" id="ENSDNVP00000023397.1"/>
    </source>
</evidence>
<reference evidence="1" key="1">
    <citation type="submission" date="2025-08" db="UniProtKB">
        <authorList>
            <consortium name="Ensembl"/>
        </authorList>
    </citation>
    <scope>IDENTIFICATION</scope>
</reference>
<protein>
    <submittedName>
        <fullName evidence="1">Uncharacterized protein</fullName>
    </submittedName>
</protein>
<keyword evidence="2" id="KW-1185">Reference proteome</keyword>
<accession>A0A8C4KN96</accession>
<dbReference type="Ensembl" id="ENSDNVT00000028245.1">
    <property type="protein sequence ID" value="ENSDNVP00000023397.1"/>
    <property type="gene ID" value="ENSDNVG00000016262.1"/>
</dbReference>
<name>A0A8C4KN96_DRONO</name>
<sequence>MRAFLHLYSLPTQILLQQKVRGFHLRSWNLKGNCRMLKNERLYVASITLYYVLLNQKTNCCMAPSVLIKYDL</sequence>
<proteinExistence type="predicted"/>
<dbReference type="Proteomes" id="UP000694423">
    <property type="component" value="Unplaced"/>
</dbReference>
<evidence type="ECO:0000313" key="2">
    <source>
        <dbReference type="Proteomes" id="UP000694423"/>
    </source>
</evidence>
<organism evidence="1 2">
    <name type="scientific">Dromaius novaehollandiae</name>
    <name type="common">Emu</name>
    <dbReference type="NCBI Taxonomy" id="8790"/>
    <lineage>
        <taxon>Eukaryota</taxon>
        <taxon>Metazoa</taxon>
        <taxon>Chordata</taxon>
        <taxon>Craniata</taxon>
        <taxon>Vertebrata</taxon>
        <taxon>Euteleostomi</taxon>
        <taxon>Archelosauria</taxon>
        <taxon>Archosauria</taxon>
        <taxon>Dinosauria</taxon>
        <taxon>Saurischia</taxon>
        <taxon>Theropoda</taxon>
        <taxon>Coelurosauria</taxon>
        <taxon>Aves</taxon>
        <taxon>Palaeognathae</taxon>
        <taxon>Casuariiformes</taxon>
        <taxon>Dromaiidae</taxon>
        <taxon>Dromaius</taxon>
    </lineage>
</organism>